<organism evidence="2 3">
    <name type="scientific">Truncatella angustata</name>
    <dbReference type="NCBI Taxonomy" id="152316"/>
    <lineage>
        <taxon>Eukaryota</taxon>
        <taxon>Fungi</taxon>
        <taxon>Dikarya</taxon>
        <taxon>Ascomycota</taxon>
        <taxon>Pezizomycotina</taxon>
        <taxon>Sordariomycetes</taxon>
        <taxon>Xylariomycetidae</taxon>
        <taxon>Amphisphaeriales</taxon>
        <taxon>Sporocadaceae</taxon>
        <taxon>Truncatella</taxon>
    </lineage>
</organism>
<gene>
    <name evidence="2" type="ORF">BKA67DRAFT_662513</name>
</gene>
<dbReference type="InterPro" id="IPR041667">
    <property type="entry name" value="Cupin_8"/>
</dbReference>
<sequence>MLRHLLLKRTSGLAPSLATRAAFQSHKQAAVKPHSTNRAITTVNEQRRSETETLDPDLESFRQHAFTPELPLVMRNSHLFAPVRHWFVNHDGPSASLSDYLTQHSSVVFPYEFLHSTAPGDKDSVLSFIDWLRAQDEQLALCLAGTLSNTGRDIPEESTVFHQFFAPLDLLSKASEYNKLQATESRVKRLYIAQSQLNELPEPLRNDLPVPSIVEHAGKGDVYDSSIWLGLEPTYTPLHRDPNPNLFVQLLSDKTIRLLTPTLGQQLYARVQNQLGSRGNSRFRGTEMMQGPERAALYDAVWGSELSEDILEAVLQPNDALFIPKGWWHSVRSNFHDGRLNASVNWWFR</sequence>
<protein>
    <submittedName>
        <fullName evidence="2">JmjC domain-containing protein</fullName>
    </submittedName>
</protein>
<feature type="domain" description="JmjC" evidence="1">
    <location>
        <begin position="176"/>
        <end position="349"/>
    </location>
</feature>
<keyword evidence="3" id="KW-1185">Reference proteome</keyword>
<evidence type="ECO:0000313" key="3">
    <source>
        <dbReference type="Proteomes" id="UP000758603"/>
    </source>
</evidence>
<dbReference type="OrthoDB" id="263283at2759"/>
<comment type="caution">
    <text evidence="2">The sequence shown here is derived from an EMBL/GenBank/DDBJ whole genome shotgun (WGS) entry which is preliminary data.</text>
</comment>
<dbReference type="InterPro" id="IPR003347">
    <property type="entry name" value="JmjC_dom"/>
</dbReference>
<evidence type="ECO:0000313" key="2">
    <source>
        <dbReference type="EMBL" id="KAH6647752.1"/>
    </source>
</evidence>
<dbReference type="SUPFAM" id="SSF51197">
    <property type="entry name" value="Clavaminate synthase-like"/>
    <property type="match status" value="1"/>
</dbReference>
<dbReference type="PROSITE" id="PS51184">
    <property type="entry name" value="JMJC"/>
    <property type="match status" value="1"/>
</dbReference>
<dbReference type="AlphaFoldDB" id="A0A9P8UDE6"/>
<reference evidence="2" key="1">
    <citation type="journal article" date="2021" name="Nat. Commun.">
        <title>Genetic determinants of endophytism in the Arabidopsis root mycobiome.</title>
        <authorList>
            <person name="Mesny F."/>
            <person name="Miyauchi S."/>
            <person name="Thiergart T."/>
            <person name="Pickel B."/>
            <person name="Atanasova L."/>
            <person name="Karlsson M."/>
            <person name="Huettel B."/>
            <person name="Barry K.W."/>
            <person name="Haridas S."/>
            <person name="Chen C."/>
            <person name="Bauer D."/>
            <person name="Andreopoulos W."/>
            <person name="Pangilinan J."/>
            <person name="LaButti K."/>
            <person name="Riley R."/>
            <person name="Lipzen A."/>
            <person name="Clum A."/>
            <person name="Drula E."/>
            <person name="Henrissat B."/>
            <person name="Kohler A."/>
            <person name="Grigoriev I.V."/>
            <person name="Martin F.M."/>
            <person name="Hacquard S."/>
        </authorList>
    </citation>
    <scope>NUCLEOTIDE SEQUENCE</scope>
    <source>
        <strain evidence="2">MPI-SDFR-AT-0073</strain>
    </source>
</reference>
<dbReference type="Proteomes" id="UP000758603">
    <property type="component" value="Unassembled WGS sequence"/>
</dbReference>
<dbReference type="Gene3D" id="2.60.120.650">
    <property type="entry name" value="Cupin"/>
    <property type="match status" value="1"/>
</dbReference>
<evidence type="ECO:0000259" key="1">
    <source>
        <dbReference type="PROSITE" id="PS51184"/>
    </source>
</evidence>
<proteinExistence type="predicted"/>
<dbReference type="EMBL" id="JAGPXC010000008">
    <property type="protein sequence ID" value="KAH6647752.1"/>
    <property type="molecule type" value="Genomic_DNA"/>
</dbReference>
<name>A0A9P8UDE6_9PEZI</name>
<dbReference type="Pfam" id="PF13621">
    <property type="entry name" value="Cupin_8"/>
    <property type="match status" value="1"/>
</dbReference>
<dbReference type="PANTHER" id="PTHR12461">
    <property type="entry name" value="HYPOXIA-INDUCIBLE FACTOR 1 ALPHA INHIBITOR-RELATED"/>
    <property type="match status" value="1"/>
</dbReference>
<accession>A0A9P8UDE6</accession>
<dbReference type="GeneID" id="70136907"/>
<dbReference type="PANTHER" id="PTHR12461:SF105">
    <property type="entry name" value="HYPOXIA-INDUCIBLE FACTOR 1-ALPHA INHIBITOR"/>
    <property type="match status" value="1"/>
</dbReference>
<dbReference type="RefSeq" id="XP_045954264.1">
    <property type="nucleotide sequence ID" value="XM_046108016.1"/>
</dbReference>